<dbReference type="InterPro" id="IPR027417">
    <property type="entry name" value="P-loop_NTPase"/>
</dbReference>
<feature type="domain" description="CobQ/CobB/MinD/ParA nucleotide binding" evidence="1">
    <location>
        <begin position="10"/>
        <end position="182"/>
    </location>
</feature>
<dbReference type="NCBIfam" id="NF041546">
    <property type="entry name" value="ParA_partition"/>
    <property type="match status" value="1"/>
</dbReference>
<dbReference type="EMBL" id="QFOT01000034">
    <property type="protein sequence ID" value="PZP56204.1"/>
    <property type="molecule type" value="Genomic_DNA"/>
</dbReference>
<dbReference type="CDD" id="cd02042">
    <property type="entry name" value="ParAB_family"/>
    <property type="match status" value="1"/>
</dbReference>
<dbReference type="PANTHER" id="PTHR13696:SF96">
    <property type="entry name" value="COBQ_COBB_MIND_PARA NUCLEOTIDE BINDING DOMAIN-CONTAINING PROTEIN"/>
    <property type="match status" value="1"/>
</dbReference>
<evidence type="ECO:0000259" key="1">
    <source>
        <dbReference type="Pfam" id="PF01656"/>
    </source>
</evidence>
<dbReference type="AlphaFoldDB" id="A0A2W5FP78"/>
<dbReference type="SUPFAM" id="SSF52540">
    <property type="entry name" value="P-loop containing nucleoside triphosphate hydrolases"/>
    <property type="match status" value="1"/>
</dbReference>
<name>A0A2W5FP78_9BACT</name>
<dbReference type="InterPro" id="IPR050678">
    <property type="entry name" value="DNA_Partitioning_ATPase"/>
</dbReference>
<dbReference type="Pfam" id="PF01656">
    <property type="entry name" value="CbiA"/>
    <property type="match status" value="1"/>
</dbReference>
<dbReference type="InterPro" id="IPR002586">
    <property type="entry name" value="CobQ/CobB/MinD/ParA_Nub-bd_dom"/>
</dbReference>
<reference evidence="2 3" key="1">
    <citation type="submission" date="2017-08" db="EMBL/GenBank/DDBJ databases">
        <title>Infants hospitalized years apart are colonized by the same room-sourced microbial strains.</title>
        <authorList>
            <person name="Brooks B."/>
            <person name="Olm M.R."/>
            <person name="Firek B.A."/>
            <person name="Baker R."/>
            <person name="Thomas B.C."/>
            <person name="Morowitz M.J."/>
            <person name="Banfield J.F."/>
        </authorList>
    </citation>
    <scope>NUCLEOTIDE SEQUENCE [LARGE SCALE GENOMIC DNA]</scope>
    <source>
        <strain evidence="2">S2_006_000_R2_64</strain>
    </source>
</reference>
<dbReference type="Proteomes" id="UP000249739">
    <property type="component" value="Unassembled WGS sequence"/>
</dbReference>
<evidence type="ECO:0000313" key="2">
    <source>
        <dbReference type="EMBL" id="PZP56204.1"/>
    </source>
</evidence>
<dbReference type="InterPro" id="IPR048089">
    <property type="entry name" value="McdA"/>
</dbReference>
<comment type="caution">
    <text evidence="2">The sequence shown here is derived from an EMBL/GenBank/DDBJ whole genome shotgun (WGS) entry which is preliminary data.</text>
</comment>
<evidence type="ECO:0000313" key="3">
    <source>
        <dbReference type="Proteomes" id="UP000249739"/>
    </source>
</evidence>
<protein>
    <submittedName>
        <fullName evidence="2">Cobyrinic acid a,c-diamide synthase</fullName>
    </submittedName>
</protein>
<proteinExistence type="predicted"/>
<accession>A0A2W5FP78</accession>
<gene>
    <name evidence="2" type="ORF">DI586_04520</name>
</gene>
<organism evidence="2 3">
    <name type="scientific">Micavibrio aeruginosavorus</name>
    <dbReference type="NCBI Taxonomy" id="349221"/>
    <lineage>
        <taxon>Bacteria</taxon>
        <taxon>Pseudomonadati</taxon>
        <taxon>Bdellovibrionota</taxon>
        <taxon>Bdellovibrionia</taxon>
        <taxon>Bdellovibrionales</taxon>
        <taxon>Pseudobdellovibrionaceae</taxon>
        <taxon>Micavibrio</taxon>
    </lineage>
</organism>
<dbReference type="Gene3D" id="3.40.50.300">
    <property type="entry name" value="P-loop containing nucleotide triphosphate hydrolases"/>
    <property type="match status" value="1"/>
</dbReference>
<dbReference type="PANTHER" id="PTHR13696">
    <property type="entry name" value="P-LOOP CONTAINING NUCLEOSIDE TRIPHOSPHATE HYDROLASE"/>
    <property type="match status" value="1"/>
</dbReference>
<dbReference type="PROSITE" id="PS51257">
    <property type="entry name" value="PROKAR_LIPOPROTEIN"/>
    <property type="match status" value="1"/>
</dbReference>
<dbReference type="PIRSF" id="PIRSF009320">
    <property type="entry name" value="Nuc_binding_HP_1000"/>
    <property type="match status" value="1"/>
</dbReference>
<sequence>MSQGSKGKIITIAQHKGGAGKTTLSTQIAAALSCSGTNILLLDLDPQGSSTEWFKAREQTLGDKNKIHHAKLQGWRLMKDLAAYRDQYDYVIIDTPPHAESESSISIRMADLVLIPVQPSPLDIWACAPTLKLVLADKKSLLIVLNRVPSKSKLNVMIMDKLEGMGIPVSHQALGNRVSFAASIMMGLGVVEYEPRSTAADEIRGLINEIQKQKPITKAA</sequence>